<evidence type="ECO:0000313" key="4">
    <source>
        <dbReference type="Proteomes" id="UP000018766"/>
    </source>
</evidence>
<reference evidence="3 4" key="1">
    <citation type="submission" date="2013-11" db="EMBL/GenBank/DDBJ databases">
        <title>Genomic analysis of Pelistega sp. HM-7.</title>
        <authorList>
            <person name="Kumbhare S.V."/>
            <person name="Shetty S.A."/>
            <person name="Sharma O."/>
            <person name="Dhotre D.P."/>
        </authorList>
    </citation>
    <scope>NUCLEOTIDE SEQUENCE [LARGE SCALE GENOMIC DNA]</scope>
    <source>
        <strain evidence="3 4">HM-7</strain>
    </source>
</reference>
<dbReference type="PATRIC" id="fig|1414851.3.peg.1731"/>
<dbReference type="RefSeq" id="WP_023951648.1">
    <property type="nucleotide sequence ID" value="NZ_AYSV01000091.1"/>
</dbReference>
<dbReference type="Pfam" id="PF13411">
    <property type="entry name" value="MerR_1"/>
    <property type="match status" value="1"/>
</dbReference>
<sequence length="126" mass="14743">MSNKTWSISELAQEFGVTPRTLRFYEDHHILNPIREGQKRIYTHRDRTRLKLALRGKRLGFPLSEICSLIDMYDGPGSTDTQLKTYLDALQKHKSQLLQQKADIEQTLAEIDYQEKQCFALLQHHS</sequence>
<dbReference type="InterPro" id="IPR009061">
    <property type="entry name" value="DNA-bd_dom_put_sf"/>
</dbReference>
<dbReference type="GO" id="GO:0003677">
    <property type="term" value="F:DNA binding"/>
    <property type="evidence" value="ECO:0007669"/>
    <property type="project" value="UniProtKB-KW"/>
</dbReference>
<keyword evidence="4" id="KW-1185">Reference proteome</keyword>
<keyword evidence="1" id="KW-0238">DNA-binding</keyword>
<dbReference type="SUPFAM" id="SSF46955">
    <property type="entry name" value="Putative DNA-binding domain"/>
    <property type="match status" value="1"/>
</dbReference>
<dbReference type="OrthoDB" id="9803659at2"/>
<dbReference type="PROSITE" id="PS50937">
    <property type="entry name" value="HTH_MERR_2"/>
    <property type="match status" value="1"/>
</dbReference>
<evidence type="ECO:0000259" key="2">
    <source>
        <dbReference type="PROSITE" id="PS50937"/>
    </source>
</evidence>
<feature type="domain" description="HTH merR-type" evidence="2">
    <location>
        <begin position="5"/>
        <end position="72"/>
    </location>
</feature>
<accession>V8G249</accession>
<dbReference type="InterPro" id="IPR000551">
    <property type="entry name" value="MerR-type_HTH_dom"/>
</dbReference>
<dbReference type="PANTHER" id="PTHR30204:SF58">
    <property type="entry name" value="HTH-TYPE TRANSCRIPTIONAL REGULATOR YFMP"/>
    <property type="match status" value="1"/>
</dbReference>
<dbReference type="EMBL" id="AYSV01000091">
    <property type="protein sequence ID" value="ETD70033.1"/>
    <property type="molecule type" value="Genomic_DNA"/>
</dbReference>
<dbReference type="AlphaFoldDB" id="V8G249"/>
<proteinExistence type="predicted"/>
<dbReference type="Proteomes" id="UP000018766">
    <property type="component" value="Unassembled WGS sequence"/>
</dbReference>
<protein>
    <submittedName>
        <fullName evidence="3">MerR family transcriptional regulator</fullName>
    </submittedName>
</protein>
<dbReference type="InterPro" id="IPR047057">
    <property type="entry name" value="MerR_fam"/>
</dbReference>
<dbReference type="SMART" id="SM00422">
    <property type="entry name" value="HTH_MERR"/>
    <property type="match status" value="1"/>
</dbReference>
<dbReference type="CDD" id="cd04776">
    <property type="entry name" value="HTH_GnyR"/>
    <property type="match status" value="1"/>
</dbReference>
<name>V8G249_9BURK</name>
<evidence type="ECO:0000256" key="1">
    <source>
        <dbReference type="ARBA" id="ARBA00023125"/>
    </source>
</evidence>
<comment type="caution">
    <text evidence="3">The sequence shown here is derived from an EMBL/GenBank/DDBJ whole genome shotgun (WGS) entry which is preliminary data.</text>
</comment>
<organism evidence="3 4">
    <name type="scientific">Pelistega indica</name>
    <dbReference type="NCBI Taxonomy" id="1414851"/>
    <lineage>
        <taxon>Bacteria</taxon>
        <taxon>Pseudomonadati</taxon>
        <taxon>Pseudomonadota</taxon>
        <taxon>Betaproteobacteria</taxon>
        <taxon>Burkholderiales</taxon>
        <taxon>Alcaligenaceae</taxon>
        <taxon>Pelistega</taxon>
    </lineage>
</organism>
<dbReference type="PANTHER" id="PTHR30204">
    <property type="entry name" value="REDOX-CYCLING DRUG-SENSING TRANSCRIPTIONAL ACTIVATOR SOXR"/>
    <property type="match status" value="1"/>
</dbReference>
<evidence type="ECO:0000313" key="3">
    <source>
        <dbReference type="EMBL" id="ETD70033.1"/>
    </source>
</evidence>
<gene>
    <name evidence="3" type="ORF">V757_08385</name>
</gene>
<dbReference type="GO" id="GO:0003700">
    <property type="term" value="F:DNA-binding transcription factor activity"/>
    <property type="evidence" value="ECO:0007669"/>
    <property type="project" value="InterPro"/>
</dbReference>
<dbReference type="Gene3D" id="1.10.1660.10">
    <property type="match status" value="1"/>
</dbReference>